<evidence type="ECO:0000259" key="1">
    <source>
        <dbReference type="Pfam" id="PF01593"/>
    </source>
</evidence>
<dbReference type="GO" id="GO:0016651">
    <property type="term" value="F:oxidoreductase activity, acting on NAD(P)H"/>
    <property type="evidence" value="ECO:0007669"/>
    <property type="project" value="InterPro"/>
</dbReference>
<dbReference type="SUPFAM" id="SSF51905">
    <property type="entry name" value="FAD/NAD(P)-binding domain"/>
    <property type="match status" value="1"/>
</dbReference>
<evidence type="ECO:0000313" key="2">
    <source>
        <dbReference type="Proteomes" id="UP000694845"/>
    </source>
</evidence>
<dbReference type="GeneID" id="110991150"/>
<dbReference type="CTD" id="55328"/>
<dbReference type="Pfam" id="PF01593">
    <property type="entry name" value="Amino_oxidase"/>
    <property type="match status" value="1"/>
</dbReference>
<proteinExistence type="predicted"/>
<dbReference type="Gene3D" id="3.90.660.10">
    <property type="match status" value="2"/>
</dbReference>
<dbReference type="AlphaFoldDB" id="A0A8B8A5A6"/>
<protein>
    <submittedName>
        <fullName evidence="3">Renalase-like</fullName>
    </submittedName>
</protein>
<dbReference type="InterPro" id="IPR036188">
    <property type="entry name" value="FAD/NAD-bd_sf"/>
</dbReference>
<dbReference type="KEGG" id="aplc:110991150"/>
<sequence>MGGAASVVVDLVPIESSDLQISASPNVEEAFSIILRNNLFHRFCGGGKLQSMVMMPKILIAGAGVTGALCAHILKRDLQHKIELVIWEKARGPGGRMSTSRKSDNSQCSVDLGAQYITVTPQYAESHKRYHEELISNGVLVPFEGRIEGSKESEPGTLNFVTPNGSSSIVKHFLQTSGATVDYQHHLSKLEAANVHESTQPEIPSVKMFLDTLSDDTAVKPATTEKGTRIKIVANPQEERAAGSQHDEVFDAVILTMPTGQVLQQKGLVQEALAKNALMKSHLQSVRYSSRYALGLFYKPGTALDLPWCARYVQGDPCIRWISADVKKRGADAGSLGPSLVVHTSVPFGIQHLEADKDEIQRVIMQHLYQLLPDLPEPAEVKCLRWRYSQVTTPYEGNPGCIFLARLPTYAVVAAGDAFTHSNLDGCISSAETTCERLVEYFTETNQLKRECDKLEMEHGAEA</sequence>
<evidence type="ECO:0000313" key="3">
    <source>
        <dbReference type="RefSeq" id="XP_022112095.1"/>
    </source>
</evidence>
<dbReference type="Proteomes" id="UP000694845">
    <property type="component" value="Unplaced"/>
</dbReference>
<organism evidence="2 3">
    <name type="scientific">Acanthaster planci</name>
    <name type="common">Crown-of-thorns starfish</name>
    <dbReference type="NCBI Taxonomy" id="133434"/>
    <lineage>
        <taxon>Eukaryota</taxon>
        <taxon>Metazoa</taxon>
        <taxon>Echinodermata</taxon>
        <taxon>Eleutherozoa</taxon>
        <taxon>Asterozoa</taxon>
        <taxon>Asteroidea</taxon>
        <taxon>Valvatacea</taxon>
        <taxon>Valvatida</taxon>
        <taxon>Acanthasteridae</taxon>
        <taxon>Acanthaster</taxon>
    </lineage>
</organism>
<accession>A0A8B8A5A6</accession>
<name>A0A8B8A5A6_ACAPL</name>
<dbReference type="GO" id="GO:0005576">
    <property type="term" value="C:extracellular region"/>
    <property type="evidence" value="ECO:0007669"/>
    <property type="project" value="TreeGrafter"/>
</dbReference>
<dbReference type="Pfam" id="PF13450">
    <property type="entry name" value="NAD_binding_8"/>
    <property type="match status" value="1"/>
</dbReference>
<keyword evidence="2" id="KW-1185">Reference proteome</keyword>
<dbReference type="RefSeq" id="XP_022112095.1">
    <property type="nucleotide sequence ID" value="XM_022256403.1"/>
</dbReference>
<dbReference type="OrthoDB" id="2161133at2759"/>
<dbReference type="InterPro" id="IPR002937">
    <property type="entry name" value="Amino_oxidase"/>
</dbReference>
<dbReference type="PANTHER" id="PTHR23357">
    <property type="entry name" value="RENALASE"/>
    <property type="match status" value="1"/>
</dbReference>
<feature type="domain" description="Amine oxidase" evidence="1">
    <location>
        <begin position="249"/>
        <end position="438"/>
    </location>
</feature>
<dbReference type="PANTHER" id="PTHR23357:SF1">
    <property type="entry name" value="RENALASE"/>
    <property type="match status" value="1"/>
</dbReference>
<gene>
    <name evidence="3" type="primary">LOC110991150</name>
</gene>
<reference evidence="3" key="1">
    <citation type="submission" date="2025-08" db="UniProtKB">
        <authorList>
            <consortium name="RefSeq"/>
        </authorList>
    </citation>
    <scope>IDENTIFICATION</scope>
</reference>
<dbReference type="InterPro" id="IPR040174">
    <property type="entry name" value="RNLS"/>
</dbReference>